<evidence type="ECO:0000313" key="1">
    <source>
        <dbReference type="Ensembl" id="ENSMMDP00005012409.1"/>
    </source>
</evidence>
<dbReference type="InParanoid" id="A0A667XIZ9"/>
<accession>A0A667XIZ9</accession>
<protein>
    <submittedName>
        <fullName evidence="1">Uncharacterized protein</fullName>
    </submittedName>
</protein>
<reference evidence="1" key="1">
    <citation type="submission" date="2019-06" db="EMBL/GenBank/DDBJ databases">
        <authorList>
            <consortium name="Wellcome Sanger Institute Data Sharing"/>
        </authorList>
    </citation>
    <scope>NUCLEOTIDE SEQUENCE [LARGE SCALE GENOMIC DNA]</scope>
</reference>
<evidence type="ECO:0000313" key="2">
    <source>
        <dbReference type="Proteomes" id="UP000472263"/>
    </source>
</evidence>
<dbReference type="InterPro" id="IPR036291">
    <property type="entry name" value="NAD(P)-bd_dom_sf"/>
</dbReference>
<reference evidence="1" key="3">
    <citation type="submission" date="2025-09" db="UniProtKB">
        <authorList>
            <consortium name="Ensembl"/>
        </authorList>
    </citation>
    <scope>IDENTIFICATION</scope>
</reference>
<organism evidence="1 2">
    <name type="scientific">Myripristis murdjan</name>
    <name type="common">pinecone soldierfish</name>
    <dbReference type="NCBI Taxonomy" id="586833"/>
    <lineage>
        <taxon>Eukaryota</taxon>
        <taxon>Metazoa</taxon>
        <taxon>Chordata</taxon>
        <taxon>Craniata</taxon>
        <taxon>Vertebrata</taxon>
        <taxon>Euteleostomi</taxon>
        <taxon>Actinopterygii</taxon>
        <taxon>Neopterygii</taxon>
        <taxon>Teleostei</taxon>
        <taxon>Neoteleostei</taxon>
        <taxon>Acanthomorphata</taxon>
        <taxon>Holocentriformes</taxon>
        <taxon>Holocentridae</taxon>
        <taxon>Myripristis</taxon>
    </lineage>
</organism>
<name>A0A667XIZ9_9TELE</name>
<reference evidence="1" key="2">
    <citation type="submission" date="2025-08" db="UniProtKB">
        <authorList>
            <consortium name="Ensembl"/>
        </authorList>
    </citation>
    <scope>IDENTIFICATION</scope>
</reference>
<dbReference type="Ensembl" id="ENSMMDT00005012773.1">
    <property type="protein sequence ID" value="ENSMMDP00005012409.1"/>
    <property type="gene ID" value="ENSMMDG00005006541.1"/>
</dbReference>
<dbReference type="AlphaFoldDB" id="A0A667XIZ9"/>
<keyword evidence="2" id="KW-1185">Reference proteome</keyword>
<dbReference type="Proteomes" id="UP000472263">
    <property type="component" value="Chromosome 8"/>
</dbReference>
<dbReference type="SUPFAM" id="SSF51735">
    <property type="entry name" value="NAD(P)-binding Rossmann-fold domains"/>
    <property type="match status" value="1"/>
</dbReference>
<sequence>MKYTETDTEDMAACLCSVLIAGASRGLGLEMIHHMICACCKGPDGPKTEVRLKWVIMVSALCSPYSWIATFSSPFLSPVFIRPSLLPSAANASGTPGMSCSKPAVIVFSVMGSMATVRDKRHISRSLPSHNRISKVNTYSLGCGSLIYTPLICCWQIHPKHIKCVFVTTRGRLTLKSLECLPSVMDSLTKRQIGALLDDKDLGCQSVIFFFFFFFW</sequence>
<proteinExistence type="predicted"/>